<dbReference type="PANTHER" id="PTHR43796">
    <property type="entry name" value="CARBOXYNORSPERMIDINE SYNTHASE"/>
    <property type="match status" value="1"/>
</dbReference>
<dbReference type="Gene3D" id="3.30.360.10">
    <property type="entry name" value="Dihydrodipicolinate Reductase, domain 2"/>
    <property type="match status" value="1"/>
</dbReference>
<dbReference type="InterPro" id="IPR005097">
    <property type="entry name" value="Sacchrp_dh_NADP-bd"/>
</dbReference>
<evidence type="ECO:0008006" key="5">
    <source>
        <dbReference type="Google" id="ProtNLM"/>
    </source>
</evidence>
<name>A0A133VEH0_9EURY</name>
<feature type="domain" description="Saccharopine dehydrogenase NADP binding" evidence="1">
    <location>
        <begin position="11"/>
        <end position="131"/>
    </location>
</feature>
<feature type="domain" description="Saccharopine dehydrogenase-like C-terminal" evidence="2">
    <location>
        <begin position="136"/>
        <end position="382"/>
    </location>
</feature>
<evidence type="ECO:0000259" key="2">
    <source>
        <dbReference type="Pfam" id="PF16653"/>
    </source>
</evidence>
<dbReference type="EMBL" id="LHYC01000043">
    <property type="protein sequence ID" value="KXB04839.1"/>
    <property type="molecule type" value="Genomic_DNA"/>
</dbReference>
<gene>
    <name evidence="3" type="ORF">AKJ49_01635</name>
</gene>
<accession>A0A133VEH0</accession>
<dbReference type="AlphaFoldDB" id="A0A133VEH0"/>
<evidence type="ECO:0000313" key="4">
    <source>
        <dbReference type="Proteomes" id="UP000070549"/>
    </source>
</evidence>
<dbReference type="Proteomes" id="UP000070549">
    <property type="component" value="Unassembled WGS sequence"/>
</dbReference>
<sequence>MGKRGGVILKVVVLGAGGNTSPGANRYLAENSDVDELVLADIDTDAVEARAADLGDKVVAEYADVEDHELLVDLFSDADVVVNAAVFYYNMDVMDACLEAETSYVDLGGLFHTAKKQLQRDDEFKEAGITGIVGLGSAPGIVNVMAGYAADQLDTVDSIEIRDGIVNYTDLGVPFQASYALDTLIDEFTQNAMVLEDGEFKEVEPFSGGEDVDYPEPVGTQTSYYTLHTEVYTLSKTYEDKGVQKVNFKLALPEDFERKLRFLVALGFGKKEPLEPGGKAPSEFLKDLVAELEQPDEDPEPDDHKVLRVDVEGKKDGKTLQHRLESVMHPMKKYGLSCGQLTVGGPAGIAAWMIGKGLVEGKGFMPPEKAIKPEPFFEELAKWDMQVYHSVKQPMP</sequence>
<protein>
    <recommendedName>
        <fullName evidence="5">Saccharopine dehydrogenase</fullName>
    </recommendedName>
</protein>
<proteinExistence type="predicted"/>
<comment type="caution">
    <text evidence="3">The sequence shown here is derived from an EMBL/GenBank/DDBJ whole genome shotgun (WGS) entry which is preliminary data.</text>
</comment>
<dbReference type="Pfam" id="PF03435">
    <property type="entry name" value="Sacchrp_dh_NADP"/>
    <property type="match status" value="1"/>
</dbReference>
<dbReference type="InterPro" id="IPR036291">
    <property type="entry name" value="NAD(P)-bd_dom_sf"/>
</dbReference>
<dbReference type="Pfam" id="PF16653">
    <property type="entry name" value="Sacchrp_dh_C"/>
    <property type="match status" value="1"/>
</dbReference>
<reference evidence="3 4" key="1">
    <citation type="journal article" date="2016" name="Sci. Rep.">
        <title>Metabolic traits of an uncultured archaeal lineage -MSBL1- from brine pools of the Red Sea.</title>
        <authorList>
            <person name="Mwirichia R."/>
            <person name="Alam I."/>
            <person name="Rashid M."/>
            <person name="Vinu M."/>
            <person name="Ba-Alawi W."/>
            <person name="Anthony Kamau A."/>
            <person name="Kamanda Ngugi D."/>
            <person name="Goker M."/>
            <person name="Klenk H.P."/>
            <person name="Bajic V."/>
            <person name="Stingl U."/>
        </authorList>
    </citation>
    <scope>NUCLEOTIDE SEQUENCE [LARGE SCALE GENOMIC DNA]</scope>
    <source>
        <strain evidence="3">SCGC-AAA382A03</strain>
    </source>
</reference>
<evidence type="ECO:0000313" key="3">
    <source>
        <dbReference type="EMBL" id="KXB04839.1"/>
    </source>
</evidence>
<evidence type="ECO:0000259" key="1">
    <source>
        <dbReference type="Pfam" id="PF03435"/>
    </source>
</evidence>
<organism evidence="3 4">
    <name type="scientific">candidate division MSBL1 archaeon SCGC-AAA382A03</name>
    <dbReference type="NCBI Taxonomy" id="1698278"/>
    <lineage>
        <taxon>Archaea</taxon>
        <taxon>Methanobacteriati</taxon>
        <taxon>Methanobacteriota</taxon>
        <taxon>candidate division MSBL1</taxon>
    </lineage>
</organism>
<dbReference type="Gene3D" id="3.40.50.720">
    <property type="entry name" value="NAD(P)-binding Rossmann-like Domain"/>
    <property type="match status" value="1"/>
</dbReference>
<dbReference type="SUPFAM" id="SSF51735">
    <property type="entry name" value="NAD(P)-binding Rossmann-fold domains"/>
    <property type="match status" value="1"/>
</dbReference>
<dbReference type="PANTHER" id="PTHR43796:SF2">
    <property type="entry name" value="CARBOXYNORSPERMIDINE SYNTHASE"/>
    <property type="match status" value="1"/>
</dbReference>
<keyword evidence="4" id="KW-1185">Reference proteome</keyword>
<dbReference type="InterPro" id="IPR032095">
    <property type="entry name" value="Sacchrp_dh-like_C"/>
</dbReference>